<proteinExistence type="predicted"/>
<evidence type="ECO:0000313" key="2">
    <source>
        <dbReference type="Proteomes" id="UP000218644"/>
    </source>
</evidence>
<dbReference type="EMBL" id="NSJD01000002">
    <property type="protein sequence ID" value="PAT41180.1"/>
    <property type="molecule type" value="Genomic_DNA"/>
</dbReference>
<accession>A0A2A2ARI1</accession>
<dbReference type="RefSeq" id="WP_095556256.1">
    <property type="nucleotide sequence ID" value="NZ_NSJD01000002.1"/>
</dbReference>
<sequence>MIKCTRCRYACAQSEWVDVPSKKFANATEGACPRCGCRSFFDMAPQVLWIFRDGLVQMGERMHHAPDSGPLLIAAGPRCELELIMNMMAQRVCARDGWLVPKVEQAQTVREKLLAVDAWLNKCQARAKAGRIKGVVFYTSDAVMPQEPSVGMMLCDEV</sequence>
<dbReference type="Proteomes" id="UP000218644">
    <property type="component" value="Unassembled WGS sequence"/>
</dbReference>
<organism evidence="1 2">
    <name type="scientific">Vandammella animalimorsus</name>
    <dbReference type="NCBI Taxonomy" id="2029117"/>
    <lineage>
        <taxon>Bacteria</taxon>
        <taxon>Pseudomonadati</taxon>
        <taxon>Pseudomonadota</taxon>
        <taxon>Betaproteobacteria</taxon>
        <taxon>Burkholderiales</taxon>
        <taxon>Comamonadaceae</taxon>
        <taxon>Vandammella</taxon>
    </lineage>
</organism>
<gene>
    <name evidence="1" type="ORF">CK623_02765</name>
</gene>
<dbReference type="AlphaFoldDB" id="A0A2A2ARI1"/>
<reference evidence="1 2" key="1">
    <citation type="submission" date="2017-08" db="EMBL/GenBank/DDBJ databases">
        <title>WGS of Clinical strains of the CDC Group NO-1 linked to zoonotic infections in humans.</title>
        <authorList>
            <person name="Bernier A.-M."/>
            <person name="Bernard K."/>
        </authorList>
    </citation>
    <scope>NUCLEOTIDE SEQUENCE [LARGE SCALE GENOMIC DNA]</scope>
    <source>
        <strain evidence="1 2">NML79-0751</strain>
    </source>
</reference>
<comment type="caution">
    <text evidence="1">The sequence shown here is derived from an EMBL/GenBank/DDBJ whole genome shotgun (WGS) entry which is preliminary data.</text>
</comment>
<protein>
    <submittedName>
        <fullName evidence="1">Uncharacterized protein</fullName>
    </submittedName>
</protein>
<evidence type="ECO:0000313" key="1">
    <source>
        <dbReference type="EMBL" id="PAT41180.1"/>
    </source>
</evidence>
<name>A0A2A2ARI1_9BURK</name>